<proteinExistence type="inferred from homology"/>
<dbReference type="SMART" id="SM00257">
    <property type="entry name" value="LysM"/>
    <property type="match status" value="2"/>
</dbReference>
<keyword evidence="7" id="KW-0732">Signal</keyword>
<evidence type="ECO:0000313" key="10">
    <source>
        <dbReference type="Proteomes" id="UP001177003"/>
    </source>
</evidence>
<feature type="chain" id="PRO_5041426056" description="Protein DETOXIFICATION" evidence="7">
    <location>
        <begin position="26"/>
        <end position="955"/>
    </location>
</feature>
<feature type="transmembrane region" description="Helical" evidence="6">
    <location>
        <begin position="601"/>
        <end position="627"/>
    </location>
</feature>
<dbReference type="CDD" id="cd00118">
    <property type="entry name" value="LysM"/>
    <property type="match status" value="1"/>
</dbReference>
<name>A0AA35V133_LACSI</name>
<feature type="signal peptide" evidence="7">
    <location>
        <begin position="1"/>
        <end position="25"/>
    </location>
</feature>
<evidence type="ECO:0000256" key="1">
    <source>
        <dbReference type="ARBA" id="ARBA00004141"/>
    </source>
</evidence>
<sequence length="955" mass="102465">MGFSNMFFFPILFLLCSIFSIQSTAQTPTLGFRCSNTTSTATCNSLIDYKLPNTTTLASILRLFEIKNLRSLLAANNLPITTPQTQTFPASQILKIPFPCACRNGFGISNRRPIYTVVPDDGLFHIAAEVFSNLVTYPQIQSVNNISDPNTILVGQKLWIPLPCSCDEVNGDTVVHYGYLVPAGTTVSGIAEQFNTTESTLLNLNGMNSSANLQADSILDVPLKVCTSSVQNNSSDYPLLVPNGTYVFTANSCVRCQCNAANNWILDCKPSGVNLPRGQTCPSTQCVGTAFDLGNTTSDSNCGLSRCSYAGYINGTIATTLTQESTCPSSPGGNNSTPSGNGANGLRSSFIVGVLLIVFHFLYTTNQQKIPIYSDMASGQLNDGVVYNGLATRSSERTKRKLKKPEQLSIGGVHDSFSSHNLKYSSNPSKMMLYSSIMRKRKHVSSSIKRKNSDFSVCSSEENIATQEEEDDVANIREVYPDLMGIAKKEEPEMIEKSRAKNIKKELIALTLPALAGQAIEPLAMLMETAYIGRLGPVQLASAGVSISIFNIVSKLFNIPLLSVATSFVAEDIAKNQGDNSDEANGNGMTERKQLASVSTALLLAVGIGIFEGLSLYFGSGVFLNLMGISSASSMHAPAQQFLSLRALGAPAVVVSLALQGVFRGFKDTKTPVFCLGIGNTSAVFLFPILMYYFKLGVTGAAISTVTSQYIVTFLMIWHLNKRAVLLPPKPGALKFGCYMKSGGFLLGRTLAVLTTTTLATSMAARQGPIAMAAHQICLQVWLAVSLITDALAASGQALIASSVSKGDYRSVKDITYFVLTIGFVMGVTLAAILGVSFGSIVTLFTKDVGVLAIARTGVLFVSASQPLNALAFIVDGLHYGVSDFPYAAYSMMLVGILSSAFLYYAPSGFGLHGVWSGLTLFMGLRMLAGLIRLLNKNGPWWFLHEDLNLTKVGR</sequence>
<organism evidence="9 10">
    <name type="scientific">Lactuca saligna</name>
    <name type="common">Willowleaf lettuce</name>
    <dbReference type="NCBI Taxonomy" id="75948"/>
    <lineage>
        <taxon>Eukaryota</taxon>
        <taxon>Viridiplantae</taxon>
        <taxon>Streptophyta</taxon>
        <taxon>Embryophyta</taxon>
        <taxon>Tracheophyta</taxon>
        <taxon>Spermatophyta</taxon>
        <taxon>Magnoliopsida</taxon>
        <taxon>eudicotyledons</taxon>
        <taxon>Gunneridae</taxon>
        <taxon>Pentapetalae</taxon>
        <taxon>asterids</taxon>
        <taxon>campanulids</taxon>
        <taxon>Asterales</taxon>
        <taxon>Asteraceae</taxon>
        <taxon>Cichorioideae</taxon>
        <taxon>Cichorieae</taxon>
        <taxon>Lactucinae</taxon>
        <taxon>Lactuca</taxon>
    </lineage>
</organism>
<keyword evidence="10" id="KW-1185">Reference proteome</keyword>
<dbReference type="PROSITE" id="PS51782">
    <property type="entry name" value="LYSM"/>
    <property type="match status" value="2"/>
</dbReference>
<feature type="domain" description="LysM" evidence="8">
    <location>
        <begin position="177"/>
        <end position="221"/>
    </location>
</feature>
<evidence type="ECO:0000259" key="8">
    <source>
        <dbReference type="PROSITE" id="PS51782"/>
    </source>
</evidence>
<evidence type="ECO:0000256" key="2">
    <source>
        <dbReference type="ARBA" id="ARBA00010199"/>
    </source>
</evidence>
<dbReference type="InterPro" id="IPR036779">
    <property type="entry name" value="LysM_dom_sf"/>
</dbReference>
<dbReference type="PANTHER" id="PTHR42893">
    <property type="entry name" value="PROTEIN DETOXIFICATION 44, CHLOROPLASTIC-RELATED"/>
    <property type="match status" value="1"/>
</dbReference>
<evidence type="ECO:0000313" key="9">
    <source>
        <dbReference type="EMBL" id="CAI9259958.1"/>
    </source>
</evidence>
<keyword evidence="4 6" id="KW-1133">Transmembrane helix</keyword>
<dbReference type="Proteomes" id="UP001177003">
    <property type="component" value="Chromosome 0"/>
</dbReference>
<dbReference type="Gene3D" id="3.10.350.10">
    <property type="entry name" value="LysM domain"/>
    <property type="match status" value="2"/>
</dbReference>
<evidence type="ECO:0000256" key="3">
    <source>
        <dbReference type="ARBA" id="ARBA00022692"/>
    </source>
</evidence>
<accession>A0AA35V133</accession>
<dbReference type="SUPFAM" id="SSF54106">
    <property type="entry name" value="LysM domain"/>
    <property type="match status" value="1"/>
</dbReference>
<dbReference type="Pfam" id="PF01554">
    <property type="entry name" value="MatE"/>
    <property type="match status" value="2"/>
</dbReference>
<keyword evidence="3 6" id="KW-0812">Transmembrane</keyword>
<feature type="transmembrane region" description="Helical" evidence="6">
    <location>
        <begin position="851"/>
        <end position="875"/>
    </location>
</feature>
<reference evidence="9" key="1">
    <citation type="submission" date="2023-04" db="EMBL/GenBank/DDBJ databases">
        <authorList>
            <person name="Vijverberg K."/>
            <person name="Xiong W."/>
            <person name="Schranz E."/>
        </authorList>
    </citation>
    <scope>NUCLEOTIDE SEQUENCE</scope>
</reference>
<evidence type="ECO:0000256" key="5">
    <source>
        <dbReference type="ARBA" id="ARBA00023136"/>
    </source>
</evidence>
<comment type="similarity">
    <text evidence="2 6">Belongs to the multi antimicrobial extrusion (MATE) (TC 2.A.66.1) family.</text>
</comment>
<feature type="transmembrane region" description="Helical" evidence="6">
    <location>
        <begin position="345"/>
        <end position="363"/>
    </location>
</feature>
<gene>
    <name evidence="9" type="ORF">LSALG_LOCUS813</name>
</gene>
<dbReference type="PANTHER" id="PTHR42893:SF45">
    <property type="entry name" value="PROTEIN DETOXIFICATION 45, CHLOROPLASTIC"/>
    <property type="match status" value="1"/>
</dbReference>
<dbReference type="AlphaFoldDB" id="A0AA35V133"/>
<evidence type="ECO:0000256" key="6">
    <source>
        <dbReference type="RuleBase" id="RU004914"/>
    </source>
</evidence>
<comment type="subcellular location">
    <subcellularLocation>
        <location evidence="1">Membrane</location>
        <topology evidence="1">Multi-pass membrane protein</topology>
    </subcellularLocation>
</comment>
<evidence type="ECO:0000256" key="7">
    <source>
        <dbReference type="SAM" id="SignalP"/>
    </source>
</evidence>
<feature type="domain" description="LysM" evidence="8">
    <location>
        <begin position="113"/>
        <end position="160"/>
    </location>
</feature>
<feature type="transmembrane region" description="Helical" evidence="6">
    <location>
        <begin position="887"/>
        <end position="907"/>
    </location>
</feature>
<feature type="transmembrane region" description="Helical" evidence="6">
    <location>
        <begin position="647"/>
        <end position="666"/>
    </location>
</feature>
<dbReference type="InterPro" id="IPR044644">
    <property type="entry name" value="DinF-like"/>
</dbReference>
<dbReference type="InterPro" id="IPR002528">
    <property type="entry name" value="MATE_fam"/>
</dbReference>
<dbReference type="InterPro" id="IPR018392">
    <property type="entry name" value="LysM"/>
</dbReference>
<dbReference type="Pfam" id="PF01476">
    <property type="entry name" value="LysM"/>
    <property type="match status" value="2"/>
</dbReference>
<dbReference type="EMBL" id="OX465086">
    <property type="protein sequence ID" value="CAI9259958.1"/>
    <property type="molecule type" value="Genomic_DNA"/>
</dbReference>
<dbReference type="GO" id="GO:0016020">
    <property type="term" value="C:membrane"/>
    <property type="evidence" value="ECO:0007669"/>
    <property type="project" value="UniProtKB-SubCell"/>
</dbReference>
<evidence type="ECO:0000256" key="4">
    <source>
        <dbReference type="ARBA" id="ARBA00022989"/>
    </source>
</evidence>
<comment type="caution">
    <text evidence="6">Lacks conserved residue(s) required for the propagation of feature annotation.</text>
</comment>
<dbReference type="GO" id="GO:0042910">
    <property type="term" value="F:xenobiotic transmembrane transporter activity"/>
    <property type="evidence" value="ECO:0007669"/>
    <property type="project" value="InterPro"/>
</dbReference>
<dbReference type="GO" id="GO:0015297">
    <property type="term" value="F:antiporter activity"/>
    <property type="evidence" value="ECO:0007669"/>
    <property type="project" value="InterPro"/>
</dbReference>
<dbReference type="CDD" id="cd13136">
    <property type="entry name" value="MATE_DinF_like"/>
    <property type="match status" value="1"/>
</dbReference>
<dbReference type="NCBIfam" id="TIGR00797">
    <property type="entry name" value="matE"/>
    <property type="match status" value="1"/>
</dbReference>
<feature type="transmembrane region" description="Helical" evidence="6">
    <location>
        <begin position="700"/>
        <end position="720"/>
    </location>
</feature>
<feature type="transmembrane region" description="Helical" evidence="6">
    <location>
        <begin position="913"/>
        <end position="935"/>
    </location>
</feature>
<keyword evidence="5 6" id="KW-0472">Membrane</keyword>
<feature type="transmembrane region" description="Helical" evidence="6">
    <location>
        <begin position="673"/>
        <end position="694"/>
    </location>
</feature>
<protein>
    <recommendedName>
        <fullName evidence="6">Protein DETOXIFICATION</fullName>
    </recommendedName>
    <alternativeName>
        <fullName evidence="6">Multidrug and toxic compound extrusion protein</fullName>
    </alternativeName>
</protein>
<dbReference type="GO" id="GO:0009507">
    <property type="term" value="C:chloroplast"/>
    <property type="evidence" value="ECO:0007669"/>
    <property type="project" value="TreeGrafter"/>
</dbReference>
<feature type="transmembrane region" description="Helical" evidence="6">
    <location>
        <begin position="815"/>
        <end position="845"/>
    </location>
</feature>